<dbReference type="OMA" id="GTYKQFR"/>
<proteinExistence type="inferred from homology"/>
<dbReference type="EMBL" id="KQ965737">
    <property type="protein sequence ID" value="KXS19771.1"/>
    <property type="molecule type" value="Genomic_DNA"/>
</dbReference>
<dbReference type="GO" id="GO:0008180">
    <property type="term" value="C:COP9 signalosome"/>
    <property type="evidence" value="ECO:0007669"/>
    <property type="project" value="UniProtKB-KW"/>
</dbReference>
<dbReference type="AlphaFoldDB" id="A0A139ASQ4"/>
<dbReference type="Proteomes" id="UP000070544">
    <property type="component" value="Unassembled WGS sequence"/>
</dbReference>
<evidence type="ECO:0000313" key="5">
    <source>
        <dbReference type="EMBL" id="KXS19771.1"/>
    </source>
</evidence>
<feature type="domain" description="PCI" evidence="4">
    <location>
        <begin position="1"/>
        <end position="162"/>
    </location>
</feature>
<dbReference type="PANTHER" id="PTHR15350:SF5">
    <property type="entry name" value="COP9 SIGNALOSOME COMPLEX SUBUNIT 7"/>
    <property type="match status" value="1"/>
</dbReference>
<dbReference type="Pfam" id="PF22061">
    <property type="entry name" value="CSN7_HB_subdom"/>
    <property type="match status" value="1"/>
</dbReference>
<keyword evidence="6" id="KW-1185">Reference proteome</keyword>
<gene>
    <name evidence="5" type="ORF">M427DRAFT_429592</name>
</gene>
<dbReference type="InterPro" id="IPR000717">
    <property type="entry name" value="PCI_dom"/>
</dbReference>
<sequence>MSEAILNASSGARLEPFVLLAKTAKGAACAKLVLDAVAAPGVFVFSELLDSPNVKELATNSQFAGHHQLLEIFAYGTFPDYQNRAGSLPQLTQAQLKKLQQLTLVSLAGESSTLPYSNLLHALSLPSVRDLEDLIIDAMYQDLLKGKLDQARSALEVEQTMGRDLVPGREEKLLGVLGAWASTAMHLLHQLDQQIERTSQAAADNRLKREQHEKEIERARKDVMDSGKASGH</sequence>
<evidence type="ECO:0000313" key="6">
    <source>
        <dbReference type="Proteomes" id="UP000070544"/>
    </source>
</evidence>
<evidence type="ECO:0000259" key="4">
    <source>
        <dbReference type="PROSITE" id="PS50250"/>
    </source>
</evidence>
<evidence type="ECO:0000256" key="1">
    <source>
        <dbReference type="ARBA" id="ARBA00008482"/>
    </source>
</evidence>
<comment type="similarity">
    <text evidence="1">Belongs to the CSN7/EIF3M family. CSN7 subfamily.</text>
</comment>
<dbReference type="OrthoDB" id="10265275at2759"/>
<keyword evidence="2" id="KW-0736">Signalosome</keyword>
<dbReference type="STRING" id="1344416.A0A139ASQ4"/>
<dbReference type="SMART" id="SM00088">
    <property type="entry name" value="PINT"/>
    <property type="match status" value="1"/>
</dbReference>
<dbReference type="PANTHER" id="PTHR15350">
    <property type="entry name" value="COP9 SIGNALOSOME COMPLEX SUBUNIT 7/DENDRITIC CELL PROTEIN GA17"/>
    <property type="match status" value="1"/>
</dbReference>
<organism evidence="5 6">
    <name type="scientific">Gonapodya prolifera (strain JEL478)</name>
    <name type="common">Monoblepharis prolifera</name>
    <dbReference type="NCBI Taxonomy" id="1344416"/>
    <lineage>
        <taxon>Eukaryota</taxon>
        <taxon>Fungi</taxon>
        <taxon>Fungi incertae sedis</taxon>
        <taxon>Chytridiomycota</taxon>
        <taxon>Chytridiomycota incertae sedis</taxon>
        <taxon>Monoblepharidomycetes</taxon>
        <taxon>Monoblepharidales</taxon>
        <taxon>Gonapodyaceae</taxon>
        <taxon>Gonapodya</taxon>
    </lineage>
</organism>
<reference evidence="5 6" key="1">
    <citation type="journal article" date="2015" name="Genome Biol. Evol.">
        <title>Phylogenomic analyses indicate that early fungi evolved digesting cell walls of algal ancestors of land plants.</title>
        <authorList>
            <person name="Chang Y."/>
            <person name="Wang S."/>
            <person name="Sekimoto S."/>
            <person name="Aerts A.L."/>
            <person name="Choi C."/>
            <person name="Clum A."/>
            <person name="LaButti K.M."/>
            <person name="Lindquist E.A."/>
            <person name="Yee Ngan C."/>
            <person name="Ohm R.A."/>
            <person name="Salamov A.A."/>
            <person name="Grigoriev I.V."/>
            <person name="Spatafora J.W."/>
            <person name="Berbee M.L."/>
        </authorList>
    </citation>
    <scope>NUCLEOTIDE SEQUENCE [LARGE SCALE GENOMIC DNA]</scope>
    <source>
        <strain evidence="5 6">JEL478</strain>
    </source>
</reference>
<feature type="compositionally biased region" description="Basic and acidic residues" evidence="3">
    <location>
        <begin position="205"/>
        <end position="225"/>
    </location>
</feature>
<protein>
    <recommendedName>
        <fullName evidence="4">PCI domain-containing protein</fullName>
    </recommendedName>
</protein>
<name>A0A139ASQ4_GONPJ</name>
<feature type="region of interest" description="Disordered" evidence="3">
    <location>
        <begin position="204"/>
        <end position="232"/>
    </location>
</feature>
<evidence type="ECO:0000256" key="3">
    <source>
        <dbReference type="SAM" id="MobiDB-lite"/>
    </source>
</evidence>
<dbReference type="PROSITE" id="PS50250">
    <property type="entry name" value="PCI"/>
    <property type="match status" value="1"/>
</dbReference>
<dbReference type="Pfam" id="PF01399">
    <property type="entry name" value="PCI"/>
    <property type="match status" value="1"/>
</dbReference>
<evidence type="ECO:0000256" key="2">
    <source>
        <dbReference type="ARBA" id="ARBA00022790"/>
    </source>
</evidence>
<dbReference type="InterPro" id="IPR045237">
    <property type="entry name" value="COPS7/eIF3m"/>
</dbReference>
<accession>A0A139ASQ4</accession>